<comment type="caution">
    <text evidence="1">The sequence shown here is derived from an EMBL/GenBank/DDBJ whole genome shotgun (WGS) entry which is preliminary data.</text>
</comment>
<gene>
    <name evidence="1" type="ORF">Adt_24799</name>
</gene>
<accession>A0ABD1SET4</accession>
<proteinExistence type="predicted"/>
<organism evidence="1 2">
    <name type="scientific">Abeliophyllum distichum</name>
    <dbReference type="NCBI Taxonomy" id="126358"/>
    <lineage>
        <taxon>Eukaryota</taxon>
        <taxon>Viridiplantae</taxon>
        <taxon>Streptophyta</taxon>
        <taxon>Embryophyta</taxon>
        <taxon>Tracheophyta</taxon>
        <taxon>Spermatophyta</taxon>
        <taxon>Magnoliopsida</taxon>
        <taxon>eudicotyledons</taxon>
        <taxon>Gunneridae</taxon>
        <taxon>Pentapetalae</taxon>
        <taxon>asterids</taxon>
        <taxon>lamiids</taxon>
        <taxon>Lamiales</taxon>
        <taxon>Oleaceae</taxon>
        <taxon>Forsythieae</taxon>
        <taxon>Abeliophyllum</taxon>
    </lineage>
</organism>
<protein>
    <submittedName>
        <fullName evidence="1">Uncharacterized protein</fullName>
    </submittedName>
</protein>
<dbReference type="EMBL" id="JBFOLK010000007">
    <property type="protein sequence ID" value="KAL2499249.1"/>
    <property type="molecule type" value="Genomic_DNA"/>
</dbReference>
<evidence type="ECO:0000313" key="1">
    <source>
        <dbReference type="EMBL" id="KAL2499249.1"/>
    </source>
</evidence>
<dbReference type="Proteomes" id="UP001604336">
    <property type="component" value="Unassembled WGS sequence"/>
</dbReference>
<reference evidence="2" key="1">
    <citation type="submission" date="2024-07" db="EMBL/GenBank/DDBJ databases">
        <title>Two chromosome-level genome assemblies of Korean endemic species Abeliophyllum distichum and Forsythia ovata (Oleaceae).</title>
        <authorList>
            <person name="Jang H."/>
        </authorList>
    </citation>
    <scope>NUCLEOTIDE SEQUENCE [LARGE SCALE GENOMIC DNA]</scope>
</reference>
<sequence length="134" mass="15499">MRPDLNILHLDSGRGWDLVTKLISERCFQLRGRLSAAATLRHQYFLLGDDQVAYFEHVVSKGQDFKLFSGRSSNQDLVLVLSKLDFLRKDEFKLQTRTSSGSVLDDQFESRNRYRVVVKRNPDLIRRQLAIIGS</sequence>
<dbReference type="AlphaFoldDB" id="A0ABD1SET4"/>
<keyword evidence="2" id="KW-1185">Reference proteome</keyword>
<name>A0ABD1SET4_9LAMI</name>
<evidence type="ECO:0000313" key="2">
    <source>
        <dbReference type="Proteomes" id="UP001604336"/>
    </source>
</evidence>